<comment type="caution">
    <text evidence="2">The sequence shown here is derived from an EMBL/GenBank/DDBJ whole genome shotgun (WGS) entry which is preliminary data.</text>
</comment>
<dbReference type="Proteomes" id="UP000758603">
    <property type="component" value="Unassembled WGS sequence"/>
</dbReference>
<evidence type="ECO:0008006" key="4">
    <source>
        <dbReference type="Google" id="ProtNLM"/>
    </source>
</evidence>
<feature type="signal peptide" evidence="1">
    <location>
        <begin position="1"/>
        <end position="25"/>
    </location>
</feature>
<gene>
    <name evidence="2" type="ORF">BKA67DRAFT_577443</name>
</gene>
<dbReference type="EMBL" id="JAGPXC010000008">
    <property type="protein sequence ID" value="KAH6647430.1"/>
    <property type="molecule type" value="Genomic_DNA"/>
</dbReference>
<organism evidence="2 3">
    <name type="scientific">Truncatella angustata</name>
    <dbReference type="NCBI Taxonomy" id="152316"/>
    <lineage>
        <taxon>Eukaryota</taxon>
        <taxon>Fungi</taxon>
        <taxon>Dikarya</taxon>
        <taxon>Ascomycota</taxon>
        <taxon>Pezizomycotina</taxon>
        <taxon>Sordariomycetes</taxon>
        <taxon>Xylariomycetidae</taxon>
        <taxon>Amphisphaeriales</taxon>
        <taxon>Sporocadaceae</taxon>
        <taxon>Truncatella</taxon>
    </lineage>
</organism>
<sequence>MKPRVRCSCKVNIYQLLLSVSTTCALEYLAQTRGSLSAVGPYVESSRSTYCNPCCKGQDQPHVGQLQSGRRGTAQCA</sequence>
<dbReference type="RefSeq" id="XP_045953942.1">
    <property type="nucleotide sequence ID" value="XM_046103634.1"/>
</dbReference>
<dbReference type="AlphaFoldDB" id="A0A9P8RNG6"/>
<feature type="chain" id="PRO_5040427469" description="Secreted protein" evidence="1">
    <location>
        <begin position="26"/>
        <end position="77"/>
    </location>
</feature>
<evidence type="ECO:0000313" key="3">
    <source>
        <dbReference type="Proteomes" id="UP000758603"/>
    </source>
</evidence>
<dbReference type="GeneID" id="70132526"/>
<evidence type="ECO:0000256" key="1">
    <source>
        <dbReference type="SAM" id="SignalP"/>
    </source>
</evidence>
<keyword evidence="3" id="KW-1185">Reference proteome</keyword>
<name>A0A9P8RNG6_9PEZI</name>
<accession>A0A9P8RNG6</accession>
<protein>
    <recommendedName>
        <fullName evidence="4">Secreted protein</fullName>
    </recommendedName>
</protein>
<reference evidence="2" key="1">
    <citation type="journal article" date="2021" name="Nat. Commun.">
        <title>Genetic determinants of endophytism in the Arabidopsis root mycobiome.</title>
        <authorList>
            <person name="Mesny F."/>
            <person name="Miyauchi S."/>
            <person name="Thiergart T."/>
            <person name="Pickel B."/>
            <person name="Atanasova L."/>
            <person name="Karlsson M."/>
            <person name="Huettel B."/>
            <person name="Barry K.W."/>
            <person name="Haridas S."/>
            <person name="Chen C."/>
            <person name="Bauer D."/>
            <person name="Andreopoulos W."/>
            <person name="Pangilinan J."/>
            <person name="LaButti K."/>
            <person name="Riley R."/>
            <person name="Lipzen A."/>
            <person name="Clum A."/>
            <person name="Drula E."/>
            <person name="Henrissat B."/>
            <person name="Kohler A."/>
            <person name="Grigoriev I.V."/>
            <person name="Martin F.M."/>
            <person name="Hacquard S."/>
        </authorList>
    </citation>
    <scope>NUCLEOTIDE SEQUENCE</scope>
    <source>
        <strain evidence="2">MPI-SDFR-AT-0073</strain>
    </source>
</reference>
<proteinExistence type="predicted"/>
<keyword evidence="1" id="KW-0732">Signal</keyword>
<evidence type="ECO:0000313" key="2">
    <source>
        <dbReference type="EMBL" id="KAH6647430.1"/>
    </source>
</evidence>